<dbReference type="GO" id="GO:0004555">
    <property type="term" value="F:alpha,alpha-trehalase activity"/>
    <property type="evidence" value="ECO:0007669"/>
    <property type="project" value="UniProtKB-EC"/>
</dbReference>
<dbReference type="PRINTS" id="PR00744">
    <property type="entry name" value="GLHYDRLASE37"/>
</dbReference>
<dbReference type="Proteomes" id="UP000198412">
    <property type="component" value="Unassembled WGS sequence"/>
</dbReference>
<sequence length="622" mass="72788">MTLQINPSAALKNLLEQEDLDGDKRITIDDIGPKKFDIEQVNGNLYTIEGTYFLSNLLQELALAIKKGNKTNVTISLDNIFEEPSHRISRLIKEIYWDSLTRNMDKKGLLKVLLDEKVSQEYFYIYVPFNDKIAFEYYTQISKEITKIKVVKLPEIISPEFALTINNKPGLLSLALVEKNKTIKGEPFVVPGGRFNEMYGWDSYFESVGLLNDKKFNLAKGMIENFEYQINHYGKILNANRSYYLTRTQPPFYSSMIKEYIEKTKVTKSWIRQKLNTAIQEYETVWMVEGKRLSNNGLNRYFAEGIGFVFETEEGHFKEIIEYYAKKFQIPYKEFENDYKNREIDCPELDEYFLHDRSLRESGHDTSNRLVNKCAHLNTVDLNSLLYKYETDFAKMIETYFKGEFTSSKNKIYTEKYWLKKAKNRKKLINENLWDHNKGMYFDYDFNLDQITDFESATAFYPLWANAASQEQANLLVKNLLPLLKCKGGVVSCTENSRGIIDADNPGRQWDYPYGWAPHQMMIWRGLLQYNFKRETKELVYRWLWLITKNAVNYNGTIAEKYDVVNCTHKVATEYGNVGTNFAYIPDGGFGWMNASYQYGMSILTKKLIKKLDDLVDPDELF</sequence>
<reference evidence="6" key="1">
    <citation type="submission" date="2017-06" db="EMBL/GenBank/DDBJ databases">
        <authorList>
            <person name="Varghese N."/>
            <person name="Submissions S."/>
        </authorList>
    </citation>
    <scope>NUCLEOTIDE SEQUENCE [LARGE SCALE GENOMIC DNA]</scope>
    <source>
        <strain evidence="6">DSM 27993</strain>
    </source>
</reference>
<dbReference type="GO" id="GO:0005509">
    <property type="term" value="F:calcium ion binding"/>
    <property type="evidence" value="ECO:0007669"/>
    <property type="project" value="InterPro"/>
</dbReference>
<evidence type="ECO:0000256" key="3">
    <source>
        <dbReference type="ARBA" id="ARBA00023295"/>
    </source>
</evidence>
<dbReference type="PANTHER" id="PTHR23403">
    <property type="entry name" value="TREHALASE"/>
    <property type="match status" value="1"/>
</dbReference>
<organism evidence="5 6">
    <name type="scientific">Lutibacter flavus</name>
    <dbReference type="NCBI Taxonomy" id="691689"/>
    <lineage>
        <taxon>Bacteria</taxon>
        <taxon>Pseudomonadati</taxon>
        <taxon>Bacteroidota</taxon>
        <taxon>Flavobacteriia</taxon>
        <taxon>Flavobacteriales</taxon>
        <taxon>Flavobacteriaceae</taxon>
        <taxon>Lutibacter</taxon>
    </lineage>
</organism>
<evidence type="ECO:0000313" key="5">
    <source>
        <dbReference type="EMBL" id="SNR56161.1"/>
    </source>
</evidence>
<gene>
    <name evidence="5" type="ORF">SAMN04488111_1771</name>
</gene>
<keyword evidence="3" id="KW-0326">Glycosidase</keyword>
<dbReference type="SUPFAM" id="SSF48208">
    <property type="entry name" value="Six-hairpin glycosidases"/>
    <property type="match status" value="1"/>
</dbReference>
<keyword evidence="6" id="KW-1185">Reference proteome</keyword>
<dbReference type="EMBL" id="FZNX01000002">
    <property type="protein sequence ID" value="SNR56161.1"/>
    <property type="molecule type" value="Genomic_DNA"/>
</dbReference>
<dbReference type="InterPro" id="IPR008928">
    <property type="entry name" value="6-hairpin_glycosidase_sf"/>
</dbReference>
<evidence type="ECO:0000256" key="2">
    <source>
        <dbReference type="ARBA" id="ARBA00022801"/>
    </source>
</evidence>
<dbReference type="PROSITE" id="PS00927">
    <property type="entry name" value="TREHALASE_1"/>
    <property type="match status" value="1"/>
</dbReference>
<keyword evidence="2" id="KW-0378">Hydrolase</keyword>
<dbReference type="InterPro" id="IPR012341">
    <property type="entry name" value="6hp_glycosidase-like_sf"/>
</dbReference>
<feature type="domain" description="Neutral trehalase Ca2+ binding" evidence="4">
    <location>
        <begin position="11"/>
        <end position="38"/>
    </location>
</feature>
<dbReference type="PROSITE" id="PS00928">
    <property type="entry name" value="TREHALASE_2"/>
    <property type="match status" value="1"/>
</dbReference>
<dbReference type="InterPro" id="IPR018232">
    <property type="entry name" value="Glyco_hydro_37_CS"/>
</dbReference>
<dbReference type="GO" id="GO:0005993">
    <property type="term" value="P:trehalose catabolic process"/>
    <property type="evidence" value="ECO:0007669"/>
    <property type="project" value="InterPro"/>
</dbReference>
<evidence type="ECO:0000256" key="1">
    <source>
        <dbReference type="ARBA" id="ARBA00001576"/>
    </source>
</evidence>
<evidence type="ECO:0000313" key="6">
    <source>
        <dbReference type="Proteomes" id="UP000198412"/>
    </source>
</evidence>
<dbReference type="PANTHER" id="PTHR23403:SF6">
    <property type="entry name" value="CYTOSOLIC NEUTRAL TREHALASE-RELATED"/>
    <property type="match status" value="1"/>
</dbReference>
<comment type="catalytic activity">
    <reaction evidence="1">
        <text>alpha,alpha-trehalose + H2O = alpha-D-glucose + beta-D-glucose</text>
        <dbReference type="Rhea" id="RHEA:32675"/>
        <dbReference type="ChEBI" id="CHEBI:15377"/>
        <dbReference type="ChEBI" id="CHEBI:15903"/>
        <dbReference type="ChEBI" id="CHEBI:16551"/>
        <dbReference type="ChEBI" id="CHEBI:17925"/>
        <dbReference type="EC" id="3.2.1.28"/>
    </reaction>
</comment>
<dbReference type="Pfam" id="PF07492">
    <property type="entry name" value="Trehalase_Ca-bi"/>
    <property type="match status" value="1"/>
</dbReference>
<dbReference type="InterPro" id="IPR011120">
    <property type="entry name" value="Trehalase_Ca-bd"/>
</dbReference>
<dbReference type="RefSeq" id="WP_089378065.1">
    <property type="nucleotide sequence ID" value="NZ_FZNX01000002.1"/>
</dbReference>
<dbReference type="AlphaFoldDB" id="A0A238XC78"/>
<name>A0A238XC78_9FLAO</name>
<dbReference type="OrthoDB" id="106887at2"/>
<dbReference type="Pfam" id="PF01204">
    <property type="entry name" value="Trehalase"/>
    <property type="match status" value="1"/>
</dbReference>
<dbReference type="GO" id="GO:0005737">
    <property type="term" value="C:cytoplasm"/>
    <property type="evidence" value="ECO:0007669"/>
    <property type="project" value="InterPro"/>
</dbReference>
<dbReference type="Gene3D" id="1.50.10.10">
    <property type="match status" value="1"/>
</dbReference>
<accession>A0A238XC78</accession>
<evidence type="ECO:0000259" key="4">
    <source>
        <dbReference type="Pfam" id="PF07492"/>
    </source>
</evidence>
<dbReference type="InterPro" id="IPR001661">
    <property type="entry name" value="Glyco_hydro_37"/>
</dbReference>
<proteinExistence type="predicted"/>
<protein>
    <submittedName>
        <fullName evidence="5">Alpha,alpha-trehalase</fullName>
    </submittedName>
</protein>